<dbReference type="STRING" id="1547445.LO80_03205"/>
<dbReference type="AlphaFoldDB" id="A0A097END5"/>
<dbReference type="RefSeq" id="WP_040008493.1">
    <property type="nucleotide sequence ID" value="NZ_CP009574.1"/>
</dbReference>
<accession>A0A097END5</accession>
<evidence type="ECO:0000313" key="3">
    <source>
        <dbReference type="Proteomes" id="UP000029672"/>
    </source>
</evidence>
<gene>
    <name evidence="2" type="ORF">LO80_03205</name>
</gene>
<protein>
    <submittedName>
        <fullName evidence="2">Uncharacterized protein</fullName>
    </submittedName>
</protein>
<dbReference type="KEGG" id="frf:LO80_03205"/>
<evidence type="ECO:0000313" key="2">
    <source>
        <dbReference type="EMBL" id="AIT09077.1"/>
    </source>
</evidence>
<proteinExistence type="predicted"/>
<dbReference type="Proteomes" id="UP000029672">
    <property type="component" value="Chromosome"/>
</dbReference>
<reference evidence="2 3" key="1">
    <citation type="submission" date="2014-10" db="EMBL/GenBank/DDBJ databases">
        <title>Whole genome sequence of Francisella endociliophora strain FSC1006, isolated from a laboratory culture of the marine ciliate Euplotes raikovi.</title>
        <authorList>
            <person name="Granberg M."/>
            <person name="Backman S."/>
            <person name="Lundmark E."/>
            <person name="Nilsson E."/>
            <person name="Karlsson E."/>
            <person name="Thelaus J."/>
            <person name="Ohrman C."/>
            <person name="Larkeryd A."/>
            <person name="Stenberg P."/>
        </authorList>
    </citation>
    <scope>NUCLEOTIDE SEQUENCE [LARGE SCALE GENOMIC DNA]</scope>
    <source>
        <strain evidence="2 3">FSC1006</strain>
    </source>
</reference>
<dbReference type="HOGENOM" id="CLU_1608424_0_0_6"/>
<organism evidence="2 3">
    <name type="scientific">Candidatus Francisella endociliophora</name>
    <dbReference type="NCBI Taxonomy" id="653937"/>
    <lineage>
        <taxon>Bacteria</taxon>
        <taxon>Pseudomonadati</taxon>
        <taxon>Pseudomonadota</taxon>
        <taxon>Gammaproteobacteria</taxon>
        <taxon>Thiotrichales</taxon>
        <taxon>Francisellaceae</taxon>
        <taxon>Francisella</taxon>
    </lineage>
</organism>
<keyword evidence="1" id="KW-0732">Signal</keyword>
<evidence type="ECO:0000256" key="1">
    <source>
        <dbReference type="SAM" id="SignalP"/>
    </source>
</evidence>
<dbReference type="EMBL" id="CP009574">
    <property type="protein sequence ID" value="AIT09077.1"/>
    <property type="molecule type" value="Genomic_DNA"/>
</dbReference>
<sequence>MKKIFISLSLFIPLFCWANDSFNFSINNKLDFLLPTDIKKMYRLETDIADTKSTPIDIFVTDKGYKIYIYTTYDKENIKDKSLYDYYFEMFTNPKTEKQKNFYEQMKPREPKEIKGEDYVIFSYPFFEKQYFYIFSKKLNFVTVVAVYPKKIGEEIINKNTILLR</sequence>
<keyword evidence="3" id="KW-1185">Reference proteome</keyword>
<name>A0A097END5_9GAMM</name>
<feature type="signal peptide" evidence="1">
    <location>
        <begin position="1"/>
        <end position="18"/>
    </location>
</feature>
<feature type="chain" id="PRO_5001934867" evidence="1">
    <location>
        <begin position="19"/>
        <end position="165"/>
    </location>
</feature>